<organism evidence="4 5">
    <name type="scientific">Phascolarctos cinereus</name>
    <name type="common">Koala</name>
    <dbReference type="NCBI Taxonomy" id="38626"/>
    <lineage>
        <taxon>Eukaryota</taxon>
        <taxon>Metazoa</taxon>
        <taxon>Chordata</taxon>
        <taxon>Craniata</taxon>
        <taxon>Vertebrata</taxon>
        <taxon>Euteleostomi</taxon>
        <taxon>Mammalia</taxon>
        <taxon>Metatheria</taxon>
        <taxon>Diprotodontia</taxon>
        <taxon>Phascolarctidae</taxon>
        <taxon>Phascolarctos</taxon>
    </lineage>
</organism>
<feature type="region of interest" description="Disordered" evidence="2">
    <location>
        <begin position="107"/>
        <end position="152"/>
    </location>
</feature>
<sequence length="152" mass="16818">MAQGGDGLLREGDLLPPPSSSVMPPEAVVSQWRYSHESDWQWGLRRTFICRHLHKYPGAALDQLLALSSAWTNHIFLGCRYSPQLMEKIFKMAEGIDIGEMPSHELVLPNAPKAQKRPPSPCAACPSTSPGRATSKKDKELRISLPASTQQE</sequence>
<evidence type="ECO:0000313" key="5">
    <source>
        <dbReference type="RefSeq" id="XP_020830772.1"/>
    </source>
</evidence>
<evidence type="ECO:0000313" key="4">
    <source>
        <dbReference type="Proteomes" id="UP000515140"/>
    </source>
</evidence>
<evidence type="ECO:0000256" key="2">
    <source>
        <dbReference type="SAM" id="MobiDB-lite"/>
    </source>
</evidence>
<dbReference type="PROSITE" id="PS51827">
    <property type="entry name" value="XTBD"/>
    <property type="match status" value="1"/>
</dbReference>
<dbReference type="AlphaFoldDB" id="A0A6P5J8X7"/>
<reference evidence="5" key="1">
    <citation type="submission" date="2025-08" db="UniProtKB">
        <authorList>
            <consortium name="RefSeq"/>
        </authorList>
    </citation>
    <scope>IDENTIFICATION</scope>
    <source>
        <tissue evidence="5">Spleen</tissue>
    </source>
</reference>
<evidence type="ECO:0000256" key="1">
    <source>
        <dbReference type="ARBA" id="ARBA00010053"/>
    </source>
</evidence>
<name>A0A6P5J8X7_PHACI</name>
<dbReference type="InterPro" id="IPR021859">
    <property type="entry name" value="XTBD"/>
</dbReference>
<keyword evidence="4" id="KW-1185">Reference proteome</keyword>
<dbReference type="Pfam" id="PF11952">
    <property type="entry name" value="XTBD"/>
    <property type="match status" value="1"/>
</dbReference>
<dbReference type="CTD" id="55922"/>
<protein>
    <submittedName>
        <fullName evidence="5">NF-kappa-B-repressing factor isoform X2</fullName>
    </submittedName>
</protein>
<evidence type="ECO:0000259" key="3">
    <source>
        <dbReference type="PROSITE" id="PS51827"/>
    </source>
</evidence>
<gene>
    <name evidence="5" type="primary">NKRF</name>
</gene>
<feature type="region of interest" description="Disordered" evidence="2">
    <location>
        <begin position="1"/>
        <end position="24"/>
    </location>
</feature>
<comment type="similarity">
    <text evidence="1">Belongs to the CARF family.</text>
</comment>
<proteinExistence type="inferred from homology"/>
<dbReference type="PANTHER" id="PTHR48430:SF1">
    <property type="entry name" value="PARTNER OF XRN-2 PROTEIN 1"/>
    <property type="match status" value="1"/>
</dbReference>
<accession>A0A6P5J8X7</accession>
<dbReference type="PANTHER" id="PTHR48430">
    <property type="entry name" value="PARTNER OF XRN-2 PROTEIN 1"/>
    <property type="match status" value="1"/>
</dbReference>
<feature type="domain" description="XRN2-binding (XTBD)" evidence="3">
    <location>
        <begin position="29"/>
        <end position="116"/>
    </location>
</feature>
<dbReference type="RefSeq" id="XP_020830772.1">
    <property type="nucleotide sequence ID" value="XM_020975113.1"/>
</dbReference>
<dbReference type="GeneID" id="110200026"/>
<dbReference type="Proteomes" id="UP000515140">
    <property type="component" value="Unplaced"/>
</dbReference>